<proteinExistence type="predicted"/>
<reference evidence="3 4" key="1">
    <citation type="submission" date="2020-03" db="EMBL/GenBank/DDBJ databases">
        <title>Soil Listeria distribution.</title>
        <authorList>
            <person name="Liao J."/>
            <person name="Wiedmann M."/>
        </authorList>
    </citation>
    <scope>NUCLEOTIDE SEQUENCE [LARGE SCALE GENOMIC DNA]</scope>
    <source>
        <strain evidence="2 4">FSL L7-1299</strain>
        <strain evidence="1 3">FSL L7-1658</strain>
    </source>
</reference>
<comment type="caution">
    <text evidence="2">The sequence shown here is derived from an EMBL/GenBank/DDBJ whole genome shotgun (WGS) entry which is preliminary data.</text>
</comment>
<evidence type="ECO:0000313" key="2">
    <source>
        <dbReference type="EMBL" id="MBC1617910.1"/>
    </source>
</evidence>
<dbReference type="AlphaFoldDB" id="A0A842AN24"/>
<protein>
    <submittedName>
        <fullName evidence="2">Uncharacterized protein</fullName>
    </submittedName>
</protein>
<dbReference type="Proteomes" id="UP000574104">
    <property type="component" value="Unassembled WGS sequence"/>
</dbReference>
<dbReference type="Proteomes" id="UP000544413">
    <property type="component" value="Unassembled WGS sequence"/>
</dbReference>
<dbReference type="EMBL" id="JAARSH010000016">
    <property type="protein sequence ID" value="MBC1617910.1"/>
    <property type="molecule type" value="Genomic_DNA"/>
</dbReference>
<dbReference type="EMBL" id="JAARPT010000013">
    <property type="protein sequence ID" value="MBC1403134.1"/>
    <property type="molecule type" value="Genomic_DNA"/>
</dbReference>
<name>A0A842AN24_9LIST</name>
<organism evidence="2 4">
    <name type="scientific">Listeria booriae</name>
    <dbReference type="NCBI Taxonomy" id="1552123"/>
    <lineage>
        <taxon>Bacteria</taxon>
        <taxon>Bacillati</taxon>
        <taxon>Bacillota</taxon>
        <taxon>Bacilli</taxon>
        <taxon>Bacillales</taxon>
        <taxon>Listeriaceae</taxon>
        <taxon>Listeria</taxon>
    </lineage>
</organism>
<evidence type="ECO:0000313" key="3">
    <source>
        <dbReference type="Proteomes" id="UP000544413"/>
    </source>
</evidence>
<gene>
    <name evidence="1" type="ORF">HB836_16195</name>
    <name evidence="2" type="ORF">HB904_17160</name>
</gene>
<dbReference type="RefSeq" id="WP_185406847.1">
    <property type="nucleotide sequence ID" value="NZ_JAARPT010000013.1"/>
</dbReference>
<evidence type="ECO:0000313" key="1">
    <source>
        <dbReference type="EMBL" id="MBC1403134.1"/>
    </source>
</evidence>
<accession>A0A842AN24</accession>
<sequence length="92" mass="11224">MFVKYNLLIYIESPLGEAKEMVLERNLTKRAARRLMSLYSNAMWDERLRRNEKAIYIFIQDKHIEERYADKNTRRETVRIVHYIKKIPCFGK</sequence>
<evidence type="ECO:0000313" key="4">
    <source>
        <dbReference type="Proteomes" id="UP000574104"/>
    </source>
</evidence>